<feature type="transmembrane region" description="Helical" evidence="9">
    <location>
        <begin position="923"/>
        <end position="948"/>
    </location>
</feature>
<dbReference type="RefSeq" id="WP_060934811.1">
    <property type="nucleotide sequence ID" value="NZ_KQ960411.1"/>
</dbReference>
<evidence type="ECO:0000256" key="1">
    <source>
        <dbReference type="ARBA" id="ARBA00004429"/>
    </source>
</evidence>
<feature type="transmembrane region" description="Helical" evidence="9">
    <location>
        <begin position="969"/>
        <end position="988"/>
    </location>
</feature>
<sequence length="1067" mass="115240">MNFDRFITRPVLSTVISIIIVILGVIGLIQLPIEQYPNLAPPTVQVSTAYAGADAQTVLNSVIIPLEEQINGVEGMTYMTSTATNSGGASITVYFKEGTDPDMAAVNVQNRVQQAQALLPADVVRVGVTTQKRQSSMLLVYSLTSEDGRYDAQFLANYADINILPALKRVPGVGSANTFSQGTYAMRLWLDPDKMRAYSLVPSDVSGVLSAQNFEAAPGSLGESGDRTYEYSLRYKGRLKSIPEYENIIIKSDDAGNIIRLKDVAKIELGSLSYSINSLSDGNPAVTGMVSQIAGSNANDIVTAIKAEIQELEKDFPPGMKMTYVLDVTDFLYASIWHVIQTLLEAFLLVFIVVYIFLQDFRSTLIPAIAVPVSLVGTFFFLQIFGFSLNLLTLSALVLAIAIVVDDAIVVVEAVHAKLDEGYDSARTASMDAMHEISGAIISITLVMAAVFVPVSFISGISGTFYREFGVTMAVSIVISAVNALTLSPTLCALLLKPHKGHEGKKLSFIDRFHLAFNAVYENRVLRPYRKGVEFFVRHKVTSGLIVLVSIVIMVVLMKFTSSELVPQEDTGTVMVTVATPPGTSREKTEKVLKDVADVAKAQDGVEQVMSISGFSLIGGSGSNYASMFVRMKPFGERKTTTSEIAGKLFAYGATIKDASVLAMTPPMVPGYGMASGVSLTMLDKTGGELDKFFAETQKFLAALNARPEVAYAMTQYNPSFPQYVIDVDVAATMRAGTTPQTVLSTLQGYFGGMYVANFNSYGKLYRVLLQSAPEQRLDINALSNIYVRTGTGEMAPITSFITTEKVYGPASVNRFNLYTSIDVMASPAPGYATGDVLKAVSEVASSTLSAGYGYDYSGLTREEQGSSDTTALIFGLCLLFVYLILSAQYESYLLPFSVILSIPFGLAGAFIFSNVFGHTNNIYMQIALIMLIGLLAKNAILIVEFALDRRRTGMAITWSAILGAVARLRPILMTSLAMIVGLLPLMFASGVGANGNSTLGASTVGGMLIGMILQIFIVPTLFVVFQSLQERFKPLRFDDIITSKPSGEILQFSNTSKTESQDDAQA</sequence>
<keyword evidence="3" id="KW-0813">Transport</keyword>
<evidence type="ECO:0000313" key="11">
    <source>
        <dbReference type="Proteomes" id="UP000070224"/>
    </source>
</evidence>
<dbReference type="Gene3D" id="3.30.2090.10">
    <property type="entry name" value="Multidrug efflux transporter AcrB TolC docking domain, DN and DC subdomains"/>
    <property type="match status" value="2"/>
</dbReference>
<evidence type="ECO:0000313" key="10">
    <source>
        <dbReference type="EMBL" id="KXB78325.1"/>
    </source>
</evidence>
<dbReference type="Gene3D" id="3.30.70.1320">
    <property type="entry name" value="Multidrug efflux transporter AcrB pore domain like"/>
    <property type="match status" value="1"/>
</dbReference>
<dbReference type="FunFam" id="3.30.70.1430:FF:000001">
    <property type="entry name" value="Efflux pump membrane transporter"/>
    <property type="match status" value="1"/>
</dbReference>
<dbReference type="SUPFAM" id="SSF82866">
    <property type="entry name" value="Multidrug efflux transporter AcrB transmembrane domain"/>
    <property type="match status" value="2"/>
</dbReference>
<comment type="similarity">
    <text evidence="2">Belongs to the resistance-nodulation-cell division (RND) (TC 2.A.6) family.</text>
</comment>
<keyword evidence="7 9" id="KW-1133">Transmembrane helix</keyword>
<evidence type="ECO:0000256" key="7">
    <source>
        <dbReference type="ARBA" id="ARBA00022989"/>
    </source>
</evidence>
<keyword evidence="6 9" id="KW-0812">Transmembrane</keyword>
<protein>
    <submittedName>
        <fullName evidence="10">RND transporter, HAE1 family</fullName>
    </submittedName>
</protein>
<comment type="caution">
    <text evidence="10">The sequence shown here is derived from an EMBL/GenBank/DDBJ whole genome shotgun (WGS) entry which is preliminary data.</text>
</comment>
<evidence type="ECO:0000256" key="5">
    <source>
        <dbReference type="ARBA" id="ARBA00022519"/>
    </source>
</evidence>
<evidence type="ECO:0000256" key="9">
    <source>
        <dbReference type="SAM" id="Phobius"/>
    </source>
</evidence>
<dbReference type="PRINTS" id="PR00702">
    <property type="entry name" value="ACRIFLAVINRP"/>
</dbReference>
<dbReference type="GO" id="GO:0015562">
    <property type="term" value="F:efflux transmembrane transporter activity"/>
    <property type="evidence" value="ECO:0007669"/>
    <property type="project" value="InterPro"/>
</dbReference>
<dbReference type="OrthoDB" id="9758940at2"/>
<reference evidence="11" key="1">
    <citation type="submission" date="2016-01" db="EMBL/GenBank/DDBJ databases">
        <authorList>
            <person name="Mitreva M."/>
            <person name="Pepin K.H."/>
            <person name="Mihindukulasuriya K.A."/>
            <person name="Fulton R."/>
            <person name="Fronick C."/>
            <person name="O'Laughlin M."/>
            <person name="Miner T."/>
            <person name="Herter B."/>
            <person name="Rosa B.A."/>
            <person name="Cordes M."/>
            <person name="Tomlinson C."/>
            <person name="Wollam A."/>
            <person name="Palsikar V.B."/>
            <person name="Mardis E.R."/>
            <person name="Wilson R.K."/>
        </authorList>
    </citation>
    <scope>NUCLEOTIDE SEQUENCE [LARGE SCALE GENOMIC DNA]</scope>
    <source>
        <strain evidence="11">KA00683</strain>
    </source>
</reference>
<dbReference type="NCBIfam" id="TIGR00915">
    <property type="entry name" value="2A0602"/>
    <property type="match status" value="1"/>
</dbReference>
<feature type="transmembrane region" description="Helical" evidence="9">
    <location>
        <begin position="365"/>
        <end position="385"/>
    </location>
</feature>
<keyword evidence="4" id="KW-1003">Cell membrane</keyword>
<keyword evidence="5" id="KW-0997">Cell inner membrane</keyword>
<dbReference type="InterPro" id="IPR004764">
    <property type="entry name" value="MdtF-like"/>
</dbReference>
<accession>A0A134BEG4</accession>
<dbReference type="InterPro" id="IPR001036">
    <property type="entry name" value="Acrflvin-R"/>
</dbReference>
<proteinExistence type="inferred from homology"/>
<keyword evidence="8 9" id="KW-0472">Membrane</keyword>
<name>A0A134BEG4_9PORP</name>
<evidence type="ECO:0000256" key="2">
    <source>
        <dbReference type="ARBA" id="ARBA00010942"/>
    </source>
</evidence>
<evidence type="ECO:0000256" key="3">
    <source>
        <dbReference type="ARBA" id="ARBA00022448"/>
    </source>
</evidence>
<dbReference type="EMBL" id="LSDK01000014">
    <property type="protein sequence ID" value="KXB78325.1"/>
    <property type="molecule type" value="Genomic_DNA"/>
</dbReference>
<gene>
    <name evidence="10" type="ORF">HMPREF3185_00203</name>
</gene>
<feature type="transmembrane region" description="Helical" evidence="9">
    <location>
        <begin position="12"/>
        <end position="33"/>
    </location>
</feature>
<dbReference type="Gene3D" id="1.20.1640.10">
    <property type="entry name" value="Multidrug efflux transporter AcrB transmembrane domain"/>
    <property type="match status" value="2"/>
</dbReference>
<dbReference type="Gene3D" id="3.30.70.1430">
    <property type="entry name" value="Multidrug efflux transporter AcrB pore domain"/>
    <property type="match status" value="2"/>
</dbReference>
<dbReference type="Gene3D" id="3.30.70.1440">
    <property type="entry name" value="Multidrug efflux transporter AcrB pore domain"/>
    <property type="match status" value="1"/>
</dbReference>
<organism evidence="10 11">
    <name type="scientific">Porphyromonas somerae</name>
    <dbReference type="NCBI Taxonomy" id="322095"/>
    <lineage>
        <taxon>Bacteria</taxon>
        <taxon>Pseudomonadati</taxon>
        <taxon>Bacteroidota</taxon>
        <taxon>Bacteroidia</taxon>
        <taxon>Bacteroidales</taxon>
        <taxon>Porphyromonadaceae</taxon>
        <taxon>Porphyromonas</taxon>
    </lineage>
</organism>
<feature type="transmembrane region" description="Helical" evidence="9">
    <location>
        <begin position="870"/>
        <end position="886"/>
    </location>
</feature>
<dbReference type="Proteomes" id="UP000070224">
    <property type="component" value="Unassembled WGS sequence"/>
</dbReference>
<keyword evidence="11" id="KW-1185">Reference proteome</keyword>
<dbReference type="PANTHER" id="PTHR32063:SF9">
    <property type="entry name" value="SIMILAR TO MULTIDRUG RESISTANCE PROTEIN MEXB"/>
    <property type="match status" value="1"/>
</dbReference>
<dbReference type="SUPFAM" id="SSF82714">
    <property type="entry name" value="Multidrug efflux transporter AcrB TolC docking domain, DN and DC subdomains"/>
    <property type="match status" value="2"/>
</dbReference>
<dbReference type="PANTHER" id="PTHR32063">
    <property type="match status" value="1"/>
</dbReference>
<dbReference type="GO" id="GO:0042910">
    <property type="term" value="F:xenobiotic transmembrane transporter activity"/>
    <property type="evidence" value="ECO:0007669"/>
    <property type="project" value="TreeGrafter"/>
</dbReference>
<feature type="transmembrane region" description="Helical" evidence="9">
    <location>
        <begin position="473"/>
        <end position="496"/>
    </location>
</feature>
<dbReference type="SUPFAM" id="SSF82693">
    <property type="entry name" value="Multidrug efflux transporter AcrB pore domain, PN1, PN2, PC1 and PC2 subdomains"/>
    <property type="match status" value="3"/>
</dbReference>
<dbReference type="Pfam" id="PF00873">
    <property type="entry name" value="ACR_tran"/>
    <property type="match status" value="1"/>
</dbReference>
<feature type="transmembrane region" description="Helical" evidence="9">
    <location>
        <begin position="1008"/>
        <end position="1029"/>
    </location>
</feature>
<comment type="subcellular location">
    <subcellularLocation>
        <location evidence="1">Cell inner membrane</location>
        <topology evidence="1">Multi-pass membrane protein</topology>
    </subcellularLocation>
</comment>
<dbReference type="InterPro" id="IPR027463">
    <property type="entry name" value="AcrB_DN_DC_subdom"/>
</dbReference>
<feature type="transmembrane region" description="Helical" evidence="9">
    <location>
        <begin position="541"/>
        <end position="560"/>
    </location>
</feature>
<feature type="transmembrane region" description="Helical" evidence="9">
    <location>
        <begin position="391"/>
        <end position="416"/>
    </location>
</feature>
<feature type="transmembrane region" description="Helical" evidence="9">
    <location>
        <begin position="331"/>
        <end position="358"/>
    </location>
</feature>
<feature type="transmembrane region" description="Helical" evidence="9">
    <location>
        <begin position="893"/>
        <end position="917"/>
    </location>
</feature>
<evidence type="ECO:0000256" key="4">
    <source>
        <dbReference type="ARBA" id="ARBA00022475"/>
    </source>
</evidence>
<feature type="transmembrane region" description="Helical" evidence="9">
    <location>
        <begin position="437"/>
        <end position="461"/>
    </location>
</feature>
<evidence type="ECO:0000256" key="6">
    <source>
        <dbReference type="ARBA" id="ARBA00022692"/>
    </source>
</evidence>
<evidence type="ECO:0000256" key="8">
    <source>
        <dbReference type="ARBA" id="ARBA00023136"/>
    </source>
</evidence>
<dbReference type="FunFam" id="1.20.1640.10:FF:000001">
    <property type="entry name" value="Efflux pump membrane transporter"/>
    <property type="match status" value="1"/>
</dbReference>
<dbReference type="GO" id="GO:0005886">
    <property type="term" value="C:plasma membrane"/>
    <property type="evidence" value="ECO:0007669"/>
    <property type="project" value="UniProtKB-SubCell"/>
</dbReference>
<dbReference type="STRING" id="322095.HMPREF3185_00203"/>
<dbReference type="GO" id="GO:0009636">
    <property type="term" value="P:response to toxic substance"/>
    <property type="evidence" value="ECO:0007669"/>
    <property type="project" value="UniProtKB-ARBA"/>
</dbReference>
<dbReference type="AlphaFoldDB" id="A0A134BEG4"/>
<dbReference type="PATRIC" id="fig|322095.3.peg.201"/>